<reference evidence="1 2" key="1">
    <citation type="journal article" date="2015" name="Fungal Genet. Biol.">
        <title>Evolution of novel wood decay mechanisms in Agaricales revealed by the genome sequences of Fistulina hepatica and Cylindrobasidium torrendii.</title>
        <authorList>
            <person name="Floudas D."/>
            <person name="Held B.W."/>
            <person name="Riley R."/>
            <person name="Nagy L.G."/>
            <person name="Koehler G."/>
            <person name="Ransdell A.S."/>
            <person name="Younus H."/>
            <person name="Chow J."/>
            <person name="Chiniquy J."/>
            <person name="Lipzen A."/>
            <person name="Tritt A."/>
            <person name="Sun H."/>
            <person name="Haridas S."/>
            <person name="LaButti K."/>
            <person name="Ohm R.A."/>
            <person name="Kues U."/>
            <person name="Blanchette R.A."/>
            <person name="Grigoriev I.V."/>
            <person name="Minto R.E."/>
            <person name="Hibbett D.S."/>
        </authorList>
    </citation>
    <scope>NUCLEOTIDE SEQUENCE [LARGE SCALE GENOMIC DNA]</scope>
    <source>
        <strain evidence="1 2">ATCC 64428</strain>
    </source>
</reference>
<accession>A0A0D7AH84</accession>
<organism evidence="1 2">
    <name type="scientific">Fistulina hepatica ATCC 64428</name>
    <dbReference type="NCBI Taxonomy" id="1128425"/>
    <lineage>
        <taxon>Eukaryota</taxon>
        <taxon>Fungi</taxon>
        <taxon>Dikarya</taxon>
        <taxon>Basidiomycota</taxon>
        <taxon>Agaricomycotina</taxon>
        <taxon>Agaricomycetes</taxon>
        <taxon>Agaricomycetidae</taxon>
        <taxon>Agaricales</taxon>
        <taxon>Fistulinaceae</taxon>
        <taxon>Fistulina</taxon>
    </lineage>
</organism>
<proteinExistence type="predicted"/>
<evidence type="ECO:0000313" key="1">
    <source>
        <dbReference type="EMBL" id="KIY51205.1"/>
    </source>
</evidence>
<dbReference type="Proteomes" id="UP000054144">
    <property type="component" value="Unassembled WGS sequence"/>
</dbReference>
<gene>
    <name evidence="1" type="ORF">FISHEDRAFT_70848</name>
</gene>
<dbReference type="EMBL" id="KN881666">
    <property type="protein sequence ID" value="KIY51205.1"/>
    <property type="molecule type" value="Genomic_DNA"/>
</dbReference>
<dbReference type="AlphaFoldDB" id="A0A0D7AH84"/>
<protein>
    <submittedName>
        <fullName evidence="1">Uncharacterized protein</fullName>
    </submittedName>
</protein>
<dbReference type="OrthoDB" id="3259529at2759"/>
<name>A0A0D7AH84_9AGAR</name>
<sequence>MDRVLRFLLCRPRPPPELFIPHNYEELRIDSYGFPGDAPMDLSSAYTQLAEILKEANVAWCPVGDVLLVHYGVPKIISALEICVDDANIQQAQDLLSSHPDFCTPFRASVDAWHTLYRAFPRFKVTGVCLFINLLPASLYGLDYEPLSQLISKDTSTEFPLLRLATFTRGLAAKALEPSADSIYSGHFIILLTMLIDGMDIDEEWCAKNLPEGPVRDKVLSVATRQVKLERLGKWKYQGWVTTYIETPEMQEKVHLREDR</sequence>
<keyword evidence="2" id="KW-1185">Reference proteome</keyword>
<evidence type="ECO:0000313" key="2">
    <source>
        <dbReference type="Proteomes" id="UP000054144"/>
    </source>
</evidence>